<protein>
    <recommendedName>
        <fullName evidence="4">Carboxypeptidase-like regulatory domain-containing protein</fullName>
    </recommendedName>
</protein>
<evidence type="ECO:0000313" key="3">
    <source>
        <dbReference type="Proteomes" id="UP000284243"/>
    </source>
</evidence>
<dbReference type="EMBL" id="QRYC01000009">
    <property type="protein sequence ID" value="RGU56623.1"/>
    <property type="molecule type" value="Genomic_DNA"/>
</dbReference>
<proteinExistence type="predicted"/>
<evidence type="ECO:0000313" key="2">
    <source>
        <dbReference type="EMBL" id="RGU56623.1"/>
    </source>
</evidence>
<gene>
    <name evidence="2" type="ORF">DWW57_08755</name>
</gene>
<evidence type="ECO:0008006" key="4">
    <source>
        <dbReference type="Google" id="ProtNLM"/>
    </source>
</evidence>
<evidence type="ECO:0000256" key="1">
    <source>
        <dbReference type="SAM" id="SignalP"/>
    </source>
</evidence>
<name>A0A412TS64_9BACT</name>
<accession>A0A412TS64</accession>
<keyword evidence="1" id="KW-0732">Signal</keyword>
<dbReference type="Proteomes" id="UP000284243">
    <property type="component" value="Unassembled WGS sequence"/>
</dbReference>
<feature type="signal peptide" evidence="1">
    <location>
        <begin position="1"/>
        <end position="20"/>
    </location>
</feature>
<comment type="caution">
    <text evidence="2">The sequence shown here is derived from an EMBL/GenBank/DDBJ whole genome shotgun (WGS) entry which is preliminary data.</text>
</comment>
<dbReference type="RefSeq" id="WP_087394923.1">
    <property type="nucleotide sequence ID" value="NZ_JADNIQ010000021.1"/>
</dbReference>
<sequence length="493" mass="57432">MRKWYLGFLLLLSVSANIYANPANEEIKIRITDENQKPIFGVYFILKKQFTLLATSDMEGEGTFPVNSLQPSDTIVFQGIGYATVQYSLQELKRHPAFTMQELQYNLQEATATGISPKEILKKAIEKLQKIKAGRLPVCRYYGPAQYEKITVCRDTTVEYRREFGFYFTSGNIKAKNTWDETYRSYLVPQYIARSLNLTNNGSDTLSPMFLTYEDIRFDVGTRKIFTLLRAIQLFGPLFDGIDSYDIRAIDTEDPDYTFTFQTRRSAYPERTRISCKGTLVIDRENYYVKNMTFDYIDYQLLRQTLLTNRRKTSSPFSTHAQLTFVYDSCGQNYISSCHQQTTWKYNLGKDFILIEQPSRHQPGINRLIEKEAFHLFGQNKIKTAYQTDPVLVKIHLAQRYPTGKYDSAFFHRLPPLLDSRKAVGDLNHYMQLETQFRMNDGKTYYPDNYILTNKIDKLGQKNYRQNLEKARKELFLLFGDSKKYPCPGIPSP</sequence>
<reference evidence="2 3" key="1">
    <citation type="submission" date="2018-08" db="EMBL/GenBank/DDBJ databases">
        <title>A genome reference for cultivated species of the human gut microbiota.</title>
        <authorList>
            <person name="Zou Y."/>
            <person name="Xue W."/>
            <person name="Luo G."/>
        </authorList>
    </citation>
    <scope>NUCLEOTIDE SEQUENCE [LARGE SCALE GENOMIC DNA]</scope>
    <source>
        <strain evidence="2 3">AF16-14</strain>
    </source>
</reference>
<organism evidence="2 3">
    <name type="scientific">Odoribacter splanchnicus</name>
    <dbReference type="NCBI Taxonomy" id="28118"/>
    <lineage>
        <taxon>Bacteria</taxon>
        <taxon>Pseudomonadati</taxon>
        <taxon>Bacteroidota</taxon>
        <taxon>Bacteroidia</taxon>
        <taxon>Bacteroidales</taxon>
        <taxon>Odoribacteraceae</taxon>
        <taxon>Odoribacter</taxon>
    </lineage>
</organism>
<feature type="chain" id="PRO_5019383539" description="Carboxypeptidase-like regulatory domain-containing protein" evidence="1">
    <location>
        <begin position="21"/>
        <end position="493"/>
    </location>
</feature>
<dbReference type="AlphaFoldDB" id="A0A412TS64"/>